<reference evidence="1 2" key="1">
    <citation type="journal article" date="2019" name="Nat. Med.">
        <title>A library of human gut bacterial isolates paired with longitudinal multiomics data enables mechanistic microbiome research.</title>
        <authorList>
            <person name="Poyet M."/>
            <person name="Groussin M."/>
            <person name="Gibbons S.M."/>
            <person name="Avila-Pacheco J."/>
            <person name="Jiang X."/>
            <person name="Kearney S.M."/>
            <person name="Perrotta A.R."/>
            <person name="Berdy B."/>
            <person name="Zhao S."/>
            <person name="Lieberman T.D."/>
            <person name="Swanson P.K."/>
            <person name="Smith M."/>
            <person name="Roesemann S."/>
            <person name="Alexander J.E."/>
            <person name="Rich S.A."/>
            <person name="Livny J."/>
            <person name="Vlamakis H."/>
            <person name="Clish C."/>
            <person name="Bullock K."/>
            <person name="Deik A."/>
            <person name="Scott J."/>
            <person name="Pierce K.A."/>
            <person name="Xavier R.J."/>
            <person name="Alm E.J."/>
        </authorList>
    </citation>
    <scope>NUCLEOTIDE SEQUENCE [LARGE SCALE GENOMIC DNA]</scope>
    <source>
        <strain evidence="1 2">BIOML-A5</strain>
    </source>
</reference>
<proteinExistence type="predicted"/>
<organism evidence="1 2">
    <name type="scientific">Phocaeicola vulgatus</name>
    <name type="common">Bacteroides vulgatus</name>
    <dbReference type="NCBI Taxonomy" id="821"/>
    <lineage>
        <taxon>Bacteria</taxon>
        <taxon>Pseudomonadati</taxon>
        <taxon>Bacteroidota</taxon>
        <taxon>Bacteroidia</taxon>
        <taxon>Bacteroidales</taxon>
        <taxon>Bacteroidaceae</taxon>
        <taxon>Phocaeicola</taxon>
    </lineage>
</organism>
<accession>A0A380Z6T6</accession>
<dbReference type="InterPro" id="IPR011004">
    <property type="entry name" value="Trimer_LpxA-like_sf"/>
</dbReference>
<dbReference type="SUPFAM" id="SSF51161">
    <property type="entry name" value="Trimeric LpxA-like enzymes"/>
    <property type="match status" value="1"/>
</dbReference>
<dbReference type="InterPro" id="IPR051159">
    <property type="entry name" value="Hexapeptide_acetyltransf"/>
</dbReference>
<protein>
    <submittedName>
        <fullName evidence="1">Uncharacterized protein</fullName>
    </submittedName>
</protein>
<sequence>MIDIILFHLNQPWIRFIKTIYLNFKLLPWNIAVKLPIYLYGPVNLYWLKGKIEIKSNKIYRGMIKLGRNYEYFNGSDGSSFIYMSPKSTIIFNGPCAIGNNYKIRVETNAILEFGEYTFFGSSIKFICTDKIKIGHYTRCAYESQIIDTNSHFVYNEKNNKVARKKGSIEIGDFNWIGNRTTITKGTKTKEGTIVCANSTLNKDFTKLEENHQMLGGIPAKLITSGLKRIFSTKIDKQIEQYFSSNKDEEFYTIKTPFIDNYNDIIYWFKKIM</sequence>
<comment type="caution">
    <text evidence="1">The sequence shown here is derived from an EMBL/GenBank/DDBJ whole genome shotgun (WGS) entry which is preliminary data.</text>
</comment>
<dbReference type="AlphaFoldDB" id="A0A380Z6T6"/>
<dbReference type="Proteomes" id="UP000441522">
    <property type="component" value="Unassembled WGS sequence"/>
</dbReference>
<dbReference type="Gene3D" id="2.160.10.10">
    <property type="entry name" value="Hexapeptide repeat proteins"/>
    <property type="match status" value="1"/>
</dbReference>
<name>A0A380Z6T6_PHOVU</name>
<evidence type="ECO:0000313" key="1">
    <source>
        <dbReference type="EMBL" id="KAB3860835.1"/>
    </source>
</evidence>
<dbReference type="RefSeq" id="WP_119965262.1">
    <property type="nucleotide sequence ID" value="NZ_JACBPT010000030.1"/>
</dbReference>
<dbReference type="EMBL" id="WCWW01000001">
    <property type="protein sequence ID" value="KAB3860835.1"/>
    <property type="molecule type" value="Genomic_DNA"/>
</dbReference>
<evidence type="ECO:0000313" key="2">
    <source>
        <dbReference type="Proteomes" id="UP000441522"/>
    </source>
</evidence>
<dbReference type="PANTHER" id="PTHR23416">
    <property type="entry name" value="SIALIC ACID SYNTHASE-RELATED"/>
    <property type="match status" value="1"/>
</dbReference>
<gene>
    <name evidence="1" type="ORF">GAS29_00205</name>
</gene>